<sequence>MKYLLIVLLTALSMTAKSQPYKGFHLQLGGGIALPNGNNSKNGYLISVEPKLGLNKTFDVYLRYEAATMVRGFQGRPGTYFSEEAQTIQSIMATGNCTITNPAGLRPFVGVGLGIFFVPAVSVGNGGGYWTYGFDNSGIYLGAMIRAGLKAGRIVLGADYNFIPDSQSSLIASTGGAGSASLALVNTYLAIKLGIDIGGKKQ</sequence>
<accession>A0A926Y068</accession>
<name>A0A926Y068_9BACT</name>
<evidence type="ECO:0000313" key="3">
    <source>
        <dbReference type="Proteomes" id="UP000598820"/>
    </source>
</evidence>
<evidence type="ECO:0000313" key="2">
    <source>
        <dbReference type="EMBL" id="MBD2704169.1"/>
    </source>
</evidence>
<feature type="chain" id="PRO_5037227030" description="Outer membrane protein beta-barrel domain-containing protein" evidence="1">
    <location>
        <begin position="19"/>
        <end position="202"/>
    </location>
</feature>
<keyword evidence="3" id="KW-1185">Reference proteome</keyword>
<reference evidence="2" key="1">
    <citation type="submission" date="2020-09" db="EMBL/GenBank/DDBJ databases">
        <authorList>
            <person name="Kim M.K."/>
        </authorList>
    </citation>
    <scope>NUCLEOTIDE SEQUENCE</scope>
    <source>
        <strain evidence="2">BT702</strain>
    </source>
</reference>
<evidence type="ECO:0000256" key="1">
    <source>
        <dbReference type="SAM" id="SignalP"/>
    </source>
</evidence>
<dbReference type="Proteomes" id="UP000598820">
    <property type="component" value="Unassembled WGS sequence"/>
</dbReference>
<feature type="signal peptide" evidence="1">
    <location>
        <begin position="1"/>
        <end position="18"/>
    </location>
</feature>
<dbReference type="SUPFAM" id="SSF56925">
    <property type="entry name" value="OMPA-like"/>
    <property type="match status" value="1"/>
</dbReference>
<organism evidence="2 3">
    <name type="scientific">Spirosoma profusum</name>
    <dbReference type="NCBI Taxonomy" id="2771354"/>
    <lineage>
        <taxon>Bacteria</taxon>
        <taxon>Pseudomonadati</taxon>
        <taxon>Bacteroidota</taxon>
        <taxon>Cytophagia</taxon>
        <taxon>Cytophagales</taxon>
        <taxon>Cytophagaceae</taxon>
        <taxon>Spirosoma</taxon>
    </lineage>
</organism>
<dbReference type="EMBL" id="JACWZY010000028">
    <property type="protein sequence ID" value="MBD2704169.1"/>
    <property type="molecule type" value="Genomic_DNA"/>
</dbReference>
<comment type="caution">
    <text evidence="2">The sequence shown here is derived from an EMBL/GenBank/DDBJ whole genome shotgun (WGS) entry which is preliminary data.</text>
</comment>
<keyword evidence="1" id="KW-0732">Signal</keyword>
<dbReference type="AlphaFoldDB" id="A0A926Y068"/>
<evidence type="ECO:0008006" key="4">
    <source>
        <dbReference type="Google" id="ProtNLM"/>
    </source>
</evidence>
<protein>
    <recommendedName>
        <fullName evidence="4">Outer membrane protein beta-barrel domain-containing protein</fullName>
    </recommendedName>
</protein>
<dbReference type="InterPro" id="IPR011250">
    <property type="entry name" value="OMP/PagP_B-barrel"/>
</dbReference>
<gene>
    <name evidence="2" type="ORF">IC229_26230</name>
</gene>
<proteinExistence type="predicted"/>
<dbReference type="RefSeq" id="WP_190890517.1">
    <property type="nucleotide sequence ID" value="NZ_JACWZY010000028.1"/>
</dbReference>